<dbReference type="EMBL" id="MTKS01000051">
    <property type="protein sequence ID" value="RWX52003.1"/>
    <property type="molecule type" value="Genomic_DNA"/>
</dbReference>
<organism evidence="1 2">
    <name type="scientific">Candidatus Electrothrix marina</name>
    <dbReference type="NCBI Taxonomy" id="1859130"/>
    <lineage>
        <taxon>Bacteria</taxon>
        <taxon>Pseudomonadati</taxon>
        <taxon>Thermodesulfobacteriota</taxon>
        <taxon>Desulfobulbia</taxon>
        <taxon>Desulfobulbales</taxon>
        <taxon>Desulfobulbaceae</taxon>
        <taxon>Candidatus Electrothrix</taxon>
    </lineage>
</organism>
<keyword evidence="2" id="KW-1185">Reference proteome</keyword>
<evidence type="ECO:0000313" key="2">
    <source>
        <dbReference type="Proteomes" id="UP000288892"/>
    </source>
</evidence>
<name>A0A444JG08_9BACT</name>
<accession>A0A444JG08</accession>
<reference evidence="1 2" key="1">
    <citation type="submission" date="2017-01" db="EMBL/GenBank/DDBJ databases">
        <title>The cable genome- insights into the physiology and evolution of filamentous bacteria capable of sulfide oxidation via long distance electron transfer.</title>
        <authorList>
            <person name="Schreiber L."/>
            <person name="Bjerg J.T."/>
            <person name="Boggild A."/>
            <person name="Van De Vossenberg J."/>
            <person name="Meysman F."/>
            <person name="Nielsen L.P."/>
            <person name="Schramm A."/>
            <person name="Kjeldsen K.U."/>
        </authorList>
    </citation>
    <scope>NUCLEOTIDE SEQUENCE [LARGE SCALE GENOMIC DNA]</scope>
    <source>
        <strain evidence="1">A5</strain>
    </source>
</reference>
<protein>
    <submittedName>
        <fullName evidence="1">Uncharacterized protein</fullName>
    </submittedName>
</protein>
<sequence>MDRTIISELHRTLILLGADCTLLGTVHSWKKSLPDDMVLSGLRHWNEVAVEKLQQRLEGYQAGTDEE</sequence>
<dbReference type="AlphaFoldDB" id="A0A444JG08"/>
<evidence type="ECO:0000313" key="1">
    <source>
        <dbReference type="EMBL" id="RWX52003.1"/>
    </source>
</evidence>
<comment type="caution">
    <text evidence="1">The sequence shown here is derived from an EMBL/GenBank/DDBJ whole genome shotgun (WGS) entry which is preliminary data.</text>
</comment>
<proteinExistence type="predicted"/>
<dbReference type="Proteomes" id="UP000288892">
    <property type="component" value="Unassembled WGS sequence"/>
</dbReference>
<gene>
    <name evidence="1" type="ORF">VU01_10512</name>
</gene>